<feature type="compositionally biased region" description="Low complexity" evidence="2">
    <location>
        <begin position="201"/>
        <end position="214"/>
    </location>
</feature>
<protein>
    <submittedName>
        <fullName evidence="4">Collagen alpha-1(XI) chain</fullName>
    </submittedName>
</protein>
<dbReference type="Pfam" id="PF01391">
    <property type="entry name" value="Collagen"/>
    <property type="match status" value="1"/>
</dbReference>
<dbReference type="OrthoDB" id="8939548at2759"/>
<dbReference type="PANTHER" id="PTHR24637">
    <property type="entry name" value="COLLAGEN"/>
    <property type="match status" value="1"/>
</dbReference>
<name>A0A8X6YLZ4_9ARAC</name>
<evidence type="ECO:0000256" key="2">
    <source>
        <dbReference type="SAM" id="MobiDB-lite"/>
    </source>
</evidence>
<dbReference type="EMBL" id="BMAV01020717">
    <property type="protein sequence ID" value="GFY74397.1"/>
    <property type="molecule type" value="Genomic_DNA"/>
</dbReference>
<keyword evidence="1" id="KW-0677">Repeat</keyword>
<evidence type="ECO:0000256" key="1">
    <source>
        <dbReference type="ARBA" id="ARBA00022737"/>
    </source>
</evidence>
<feature type="region of interest" description="Disordered" evidence="2">
    <location>
        <begin position="263"/>
        <end position="296"/>
    </location>
</feature>
<feature type="region of interest" description="Disordered" evidence="2">
    <location>
        <begin position="234"/>
        <end position="253"/>
    </location>
</feature>
<evidence type="ECO:0000259" key="3">
    <source>
        <dbReference type="SMART" id="SM00210"/>
    </source>
</evidence>
<dbReference type="SUPFAM" id="SSF49899">
    <property type="entry name" value="Concanavalin A-like lectins/glucanases"/>
    <property type="match status" value="1"/>
</dbReference>
<feature type="region of interest" description="Disordered" evidence="2">
    <location>
        <begin position="196"/>
        <end position="227"/>
    </location>
</feature>
<sequence>MNIFFYVPFRSVDLLSAVNIGQEPLGVSQATGICDNRALRIDDDGNPVYGEPDIAFSITQTAVLTVTTSQLFTGTFPFDFSLLATIRRVSKNRIWHKVSFPVPVNDGKWHRLALSIKGNSVTLLSECGRQLTESLSRSEEAFIDTTGIVLLGSQLVDGVYYEGDVQQLLIVPSPEAAYEQCIDYMPDCEFPLPYSQGPEDTVFPEFPGFPGTPGTPRPDEDDDDEFTDYSYPDSIPGVYTNYSQPDETSPVDENTGYHYYNVQGLPGPRGYQGPPGPPGAKGDKGDQGRDGISGLDGAMGPPGHIFMIPYQPQGDNKGPDAAEPLRQMLSQHMLAMRGAIGPGELDYLDLW</sequence>
<accession>A0A8X6YLZ4</accession>
<dbReference type="AlphaFoldDB" id="A0A8X6YLZ4"/>
<reference evidence="4" key="1">
    <citation type="submission" date="2020-08" db="EMBL/GenBank/DDBJ databases">
        <title>Multicomponent nature underlies the extraordinary mechanical properties of spider dragline silk.</title>
        <authorList>
            <person name="Kono N."/>
            <person name="Nakamura H."/>
            <person name="Mori M."/>
            <person name="Yoshida Y."/>
            <person name="Ohtoshi R."/>
            <person name="Malay A.D."/>
            <person name="Moran D.A.P."/>
            <person name="Tomita M."/>
            <person name="Numata K."/>
            <person name="Arakawa K."/>
        </authorList>
    </citation>
    <scope>NUCLEOTIDE SEQUENCE</scope>
</reference>
<dbReference type="InterPro" id="IPR013320">
    <property type="entry name" value="ConA-like_dom_sf"/>
</dbReference>
<comment type="caution">
    <text evidence="4">The sequence shown here is derived from an EMBL/GenBank/DDBJ whole genome shotgun (WGS) entry which is preliminary data.</text>
</comment>
<evidence type="ECO:0000313" key="5">
    <source>
        <dbReference type="Proteomes" id="UP000886998"/>
    </source>
</evidence>
<keyword evidence="4" id="KW-0176">Collagen</keyword>
<dbReference type="SMART" id="SM00210">
    <property type="entry name" value="TSPN"/>
    <property type="match status" value="1"/>
</dbReference>
<dbReference type="Proteomes" id="UP000886998">
    <property type="component" value="Unassembled WGS sequence"/>
</dbReference>
<dbReference type="InterPro" id="IPR008160">
    <property type="entry name" value="Collagen"/>
</dbReference>
<dbReference type="PANTHER" id="PTHR24637:SF421">
    <property type="entry name" value="CUTICLE COLLAGEN DPY-2"/>
    <property type="match status" value="1"/>
</dbReference>
<feature type="domain" description="Thrombospondin-like N-terminal" evidence="3">
    <location>
        <begin position="11"/>
        <end position="174"/>
    </location>
</feature>
<gene>
    <name evidence="4" type="primary">Col11a1</name>
    <name evidence="4" type="ORF">TNIN_70351</name>
</gene>
<proteinExistence type="predicted"/>
<keyword evidence="5" id="KW-1185">Reference proteome</keyword>
<organism evidence="4 5">
    <name type="scientific">Trichonephila inaurata madagascariensis</name>
    <dbReference type="NCBI Taxonomy" id="2747483"/>
    <lineage>
        <taxon>Eukaryota</taxon>
        <taxon>Metazoa</taxon>
        <taxon>Ecdysozoa</taxon>
        <taxon>Arthropoda</taxon>
        <taxon>Chelicerata</taxon>
        <taxon>Arachnida</taxon>
        <taxon>Araneae</taxon>
        <taxon>Araneomorphae</taxon>
        <taxon>Entelegynae</taxon>
        <taxon>Araneoidea</taxon>
        <taxon>Nephilidae</taxon>
        <taxon>Trichonephila</taxon>
        <taxon>Trichonephila inaurata</taxon>
    </lineage>
</organism>
<dbReference type="InterPro" id="IPR048287">
    <property type="entry name" value="TSPN-like_N"/>
</dbReference>
<evidence type="ECO:0000313" key="4">
    <source>
        <dbReference type="EMBL" id="GFY74397.1"/>
    </source>
</evidence>
<dbReference type="Gene3D" id="2.60.120.200">
    <property type="match status" value="2"/>
</dbReference>
<dbReference type="GO" id="GO:0005581">
    <property type="term" value="C:collagen trimer"/>
    <property type="evidence" value="ECO:0007669"/>
    <property type="project" value="UniProtKB-KW"/>
</dbReference>